<evidence type="ECO:0000256" key="13">
    <source>
        <dbReference type="ARBA" id="ARBA00023136"/>
    </source>
</evidence>
<comment type="similarity">
    <text evidence="2">Belongs to the CpsD/CapB family.</text>
</comment>
<evidence type="ECO:0000256" key="5">
    <source>
        <dbReference type="ARBA" id="ARBA00022475"/>
    </source>
</evidence>
<dbReference type="AlphaFoldDB" id="A0A8J7R044"/>
<evidence type="ECO:0000256" key="10">
    <source>
        <dbReference type="ARBA" id="ARBA00022777"/>
    </source>
</evidence>
<keyword evidence="14" id="KW-0829">Tyrosine-protein kinase</keyword>
<evidence type="ECO:0000313" key="21">
    <source>
        <dbReference type="Proteomes" id="UP000666240"/>
    </source>
</evidence>
<evidence type="ECO:0000256" key="8">
    <source>
        <dbReference type="ARBA" id="ARBA00022692"/>
    </source>
</evidence>
<gene>
    <name evidence="20" type="ORF">J5Y06_08005</name>
</gene>
<organism evidence="20 21">
    <name type="scientific">Tianweitania sediminis</name>
    <dbReference type="NCBI Taxonomy" id="1502156"/>
    <lineage>
        <taxon>Bacteria</taxon>
        <taxon>Pseudomonadati</taxon>
        <taxon>Pseudomonadota</taxon>
        <taxon>Alphaproteobacteria</taxon>
        <taxon>Hyphomicrobiales</taxon>
        <taxon>Phyllobacteriaceae</taxon>
        <taxon>Tianweitania</taxon>
    </lineage>
</organism>
<evidence type="ECO:0000256" key="4">
    <source>
        <dbReference type="ARBA" id="ARBA00011903"/>
    </source>
</evidence>
<dbReference type="InterPro" id="IPR005702">
    <property type="entry name" value="Wzc-like_C"/>
</dbReference>
<dbReference type="PANTHER" id="PTHR32309:SF13">
    <property type="entry name" value="FERRIC ENTEROBACTIN TRANSPORT PROTEIN FEPE"/>
    <property type="match status" value="1"/>
</dbReference>
<evidence type="ECO:0000256" key="7">
    <source>
        <dbReference type="ARBA" id="ARBA00022679"/>
    </source>
</evidence>
<dbReference type="Gene3D" id="3.40.50.300">
    <property type="entry name" value="P-loop containing nucleotide triphosphate hydrolases"/>
    <property type="match status" value="1"/>
</dbReference>
<dbReference type="SUPFAM" id="SSF52540">
    <property type="entry name" value="P-loop containing nucleoside triphosphate hydrolases"/>
    <property type="match status" value="1"/>
</dbReference>
<evidence type="ECO:0000256" key="16">
    <source>
        <dbReference type="SAM" id="MobiDB-lite"/>
    </source>
</evidence>
<dbReference type="EMBL" id="JAGIYY010000002">
    <property type="protein sequence ID" value="MBP0438587.1"/>
    <property type="molecule type" value="Genomic_DNA"/>
</dbReference>
<feature type="domain" description="Polysaccharide chain length determinant N-terminal" evidence="18">
    <location>
        <begin position="46"/>
        <end position="136"/>
    </location>
</feature>
<keyword evidence="11" id="KW-0067">ATP-binding</keyword>
<dbReference type="GO" id="GO:0005524">
    <property type="term" value="F:ATP binding"/>
    <property type="evidence" value="ECO:0007669"/>
    <property type="project" value="UniProtKB-KW"/>
</dbReference>
<comment type="subcellular location">
    <subcellularLocation>
        <location evidence="1">Cell inner membrane</location>
        <topology evidence="1">Multi-pass membrane protein</topology>
    </subcellularLocation>
</comment>
<keyword evidence="12 17" id="KW-1133">Transmembrane helix</keyword>
<feature type="region of interest" description="Disordered" evidence="16">
    <location>
        <begin position="741"/>
        <end position="760"/>
    </location>
</feature>
<evidence type="ECO:0000313" key="20">
    <source>
        <dbReference type="EMBL" id="MBP0438587.1"/>
    </source>
</evidence>
<protein>
    <recommendedName>
        <fullName evidence="4">non-specific protein-tyrosine kinase</fullName>
        <ecNumber evidence="4">2.7.10.2</ecNumber>
    </recommendedName>
</protein>
<keyword evidence="13 17" id="KW-0472">Membrane</keyword>
<dbReference type="GO" id="GO:0004715">
    <property type="term" value="F:non-membrane spanning protein tyrosine kinase activity"/>
    <property type="evidence" value="ECO:0007669"/>
    <property type="project" value="UniProtKB-EC"/>
</dbReference>
<evidence type="ECO:0000259" key="18">
    <source>
        <dbReference type="Pfam" id="PF02706"/>
    </source>
</evidence>
<dbReference type="PANTHER" id="PTHR32309">
    <property type="entry name" value="TYROSINE-PROTEIN KINASE"/>
    <property type="match status" value="1"/>
</dbReference>
<reference evidence="20" key="1">
    <citation type="submission" date="2021-03" db="EMBL/GenBank/DDBJ databases">
        <title>Genome sequencing and assembly of Tianweitania sediminis.</title>
        <authorList>
            <person name="Chhetri G."/>
        </authorList>
    </citation>
    <scope>NUCLEOTIDE SEQUENCE</scope>
    <source>
        <strain evidence="20">Z8</strain>
    </source>
</reference>
<evidence type="ECO:0000256" key="6">
    <source>
        <dbReference type="ARBA" id="ARBA00022519"/>
    </source>
</evidence>
<comment type="similarity">
    <text evidence="3">Belongs to the etk/wzc family.</text>
</comment>
<dbReference type="InterPro" id="IPR027417">
    <property type="entry name" value="P-loop_NTPase"/>
</dbReference>
<dbReference type="Pfam" id="PF02706">
    <property type="entry name" value="Wzz"/>
    <property type="match status" value="1"/>
</dbReference>
<evidence type="ECO:0000256" key="14">
    <source>
        <dbReference type="ARBA" id="ARBA00023137"/>
    </source>
</evidence>
<accession>A0A8J7R044</accession>
<dbReference type="Proteomes" id="UP000666240">
    <property type="component" value="Unassembled WGS sequence"/>
</dbReference>
<evidence type="ECO:0000256" key="17">
    <source>
        <dbReference type="SAM" id="Phobius"/>
    </source>
</evidence>
<dbReference type="InterPro" id="IPR050445">
    <property type="entry name" value="Bact_polysacc_biosynth/exp"/>
</dbReference>
<comment type="caution">
    <text evidence="20">The sequence shown here is derived from an EMBL/GenBank/DDBJ whole genome shotgun (WGS) entry which is preliminary data.</text>
</comment>
<keyword evidence="21" id="KW-1185">Reference proteome</keyword>
<evidence type="ECO:0000256" key="1">
    <source>
        <dbReference type="ARBA" id="ARBA00004429"/>
    </source>
</evidence>
<dbReference type="GO" id="GO:0005886">
    <property type="term" value="C:plasma membrane"/>
    <property type="evidence" value="ECO:0007669"/>
    <property type="project" value="UniProtKB-SubCell"/>
</dbReference>
<keyword evidence="10" id="KW-0418">Kinase</keyword>
<keyword evidence="6" id="KW-0997">Cell inner membrane</keyword>
<keyword evidence="8 17" id="KW-0812">Transmembrane</keyword>
<evidence type="ECO:0000256" key="11">
    <source>
        <dbReference type="ARBA" id="ARBA00022840"/>
    </source>
</evidence>
<feature type="compositionally biased region" description="Basic and acidic residues" evidence="16">
    <location>
        <begin position="741"/>
        <end position="757"/>
    </location>
</feature>
<dbReference type="EC" id="2.7.10.2" evidence="4"/>
<name>A0A8J7R044_9HYPH</name>
<feature type="transmembrane region" description="Helical" evidence="17">
    <location>
        <begin position="464"/>
        <end position="486"/>
    </location>
</feature>
<dbReference type="InterPro" id="IPR025669">
    <property type="entry name" value="AAA_dom"/>
</dbReference>
<dbReference type="InterPro" id="IPR003856">
    <property type="entry name" value="LPS_length_determ_N"/>
</dbReference>
<dbReference type="NCBIfam" id="TIGR01007">
    <property type="entry name" value="eps_fam"/>
    <property type="match status" value="1"/>
</dbReference>
<proteinExistence type="inferred from homology"/>
<dbReference type="RefSeq" id="WP_209334618.1">
    <property type="nucleotide sequence ID" value="NZ_JAGIYY010000002.1"/>
</dbReference>
<sequence>MLDRIARQPAYDYGVGAFRSGLPYAPSAYDSFDAHLSYGGQGAAGNQLDLRQLLSHLVRYRLLIASFVLAGLCAGLAFFLTQTQIYRAAARIEISAPSARVVRDLEVVHEAADIRAFQTAIEKLKSRSVAERTVRALGLAEKPAFLVPQPGLSPRRLINQLLGETGAALADLSLPEREERAIARVQANLAVSLTRNTGILTISYADADPKLAMAIANQHAQSYIDQRLAETERTTTVARDFIENQVLGVKGRLQTAETALVAYAKEQGLTLEGSGGSLIEQNMRAINAALGDAIGERLAAESLVEQIEAGNGNRLEAVLENRTALEIRSKIVELSATYQQNLRFFKADYPDMRMLRAQIVEYQGQLEELTQAVLASVQQRHAEAVAKEREIEAKLVALKVDHAAYADRAINFTILKREVDAFRSQYDGLVDKLNEVGVGAEIRSQSVTVLEQATVPTIPIAPRLSHALFVSLVIATGLAGFALYLLELLNNAFRTPEQVEAHLKVPVLSALPVVGEDEVENALLDARSELSEAYRSLRTSLQFADGGAPRVLLVTSAEPGEGKTTTACKIASDFAVLGQRVLLVDADLRRPSIHRRMKLANRNGLSNILAKAVTRKTFSRLFHIAAPNLMVLTAGPIAANPVDLLSAQRTSVLFDAFQRRYDLVVVDGPPVGGLSDAPVLSRLADATLLVVSARQVSRRSALLALSRLRAAGANVVGATLSRCRKQDFDGAYAYGYAAPSDAKEAKRKDPEPRKDPAPPRSIVWDYYGDAHVPPLGLKGLRDAMVAGLRRGIRGSRKRRGGLRPNW</sequence>
<feature type="domain" description="AAA" evidence="19">
    <location>
        <begin position="557"/>
        <end position="695"/>
    </location>
</feature>
<dbReference type="CDD" id="cd05387">
    <property type="entry name" value="BY-kinase"/>
    <property type="match status" value="1"/>
</dbReference>
<comment type="catalytic activity">
    <reaction evidence="15">
        <text>L-tyrosyl-[protein] + ATP = O-phospho-L-tyrosyl-[protein] + ADP + H(+)</text>
        <dbReference type="Rhea" id="RHEA:10596"/>
        <dbReference type="Rhea" id="RHEA-COMP:10136"/>
        <dbReference type="Rhea" id="RHEA-COMP:20101"/>
        <dbReference type="ChEBI" id="CHEBI:15378"/>
        <dbReference type="ChEBI" id="CHEBI:30616"/>
        <dbReference type="ChEBI" id="CHEBI:46858"/>
        <dbReference type="ChEBI" id="CHEBI:61978"/>
        <dbReference type="ChEBI" id="CHEBI:456216"/>
        <dbReference type="EC" id="2.7.10.2"/>
    </reaction>
</comment>
<keyword evidence="5" id="KW-1003">Cell membrane</keyword>
<keyword evidence="7 20" id="KW-0808">Transferase</keyword>
<feature type="transmembrane region" description="Helical" evidence="17">
    <location>
        <begin position="60"/>
        <end position="80"/>
    </location>
</feature>
<evidence type="ECO:0000256" key="12">
    <source>
        <dbReference type="ARBA" id="ARBA00022989"/>
    </source>
</evidence>
<evidence type="ECO:0000256" key="2">
    <source>
        <dbReference type="ARBA" id="ARBA00007316"/>
    </source>
</evidence>
<evidence type="ECO:0000256" key="3">
    <source>
        <dbReference type="ARBA" id="ARBA00008883"/>
    </source>
</evidence>
<evidence type="ECO:0000256" key="15">
    <source>
        <dbReference type="ARBA" id="ARBA00051245"/>
    </source>
</evidence>
<dbReference type="Pfam" id="PF13614">
    <property type="entry name" value="AAA_31"/>
    <property type="match status" value="1"/>
</dbReference>
<evidence type="ECO:0000259" key="19">
    <source>
        <dbReference type="Pfam" id="PF13614"/>
    </source>
</evidence>
<evidence type="ECO:0000256" key="9">
    <source>
        <dbReference type="ARBA" id="ARBA00022741"/>
    </source>
</evidence>
<keyword evidence="9" id="KW-0547">Nucleotide-binding</keyword>